<comment type="subcellular location">
    <subcellularLocation>
        <location evidence="2">Cytoplasm</location>
    </subcellularLocation>
    <subcellularLocation>
        <location evidence="1">Nucleus</location>
    </subcellularLocation>
</comment>
<dbReference type="Pfam" id="PF25795">
    <property type="entry name" value="TPR_XPO7"/>
    <property type="match status" value="1"/>
</dbReference>
<keyword evidence="4" id="KW-0813">Transport</keyword>
<dbReference type="Proteomes" id="UP000187209">
    <property type="component" value="Unassembled WGS sequence"/>
</dbReference>
<sequence>MNDFNINSLEKLCSDFYLETNEQERNSLGQALYSFLESPGNFRNVFSLLSQSTHSHLLYLSISSITKLLSSEWKSFSLQERTMIYQTLFSMLFNPQDKASYLIGGISKALARVCRLGWIEIEEIKRQTFTIENLIGQNISLLSSGFKFYEELISEIGEPIKGRSLSLNRKIAVCFRDEALGSIFSYSLITLSIKMQELPRNLLSSILSCIHMCLNFDFLGISSDETSEDSLCLQVPMAWKAHFENPRIFDVLEFIVLNGHSEVETLALRVLNHAGAVRKSIFSGNVDVKKNYIAKYLKTTEFIMRNKKLEHDSLFEFVNAVKRFLMNFTLKDVSEVEIFDTWMQTLATFSLGLYTKEEAIVSGIESSMLVWNYLAFEGHHQLPQKKPQLCQFIIGLFKAFLDCTIGNVNPEILSIDNETELRDHIEMISNLSLYYYGDVTKILEEAFMDRLNKCEFIGTEQQAKFAWMIAIASGFVSLRDGKNNDIEVRMDALLIQLVFQTISKIPEAIDCLETSYLLFFTGLTKAYINSSYEKLWFVLDSTQNSSDIIISRLLTPILEKCFKNLSSMSSERITKYSIELFEQLAKGYYSNKIMVKNELMQSFLLQYKTYPLYLNNPKLRFRIFNSLALLWVNKDLSTPLSTFLAPMSEHLSLLIKSPDSQLYEIIFRELEGIVFGLQNQKIYNEFFEWFYDKFNIIMVACQNFLYNDKVMDSVLKFILELVYSRNARIKFDLASSFGVVLFKNLSNVINGYGKVIIDNSRSVDFFKTFYGRIKKLIGIMMQLLSGGYVPFGVFEVYGDTCLIESLRTCFLILDTIPRTEITSYVKLLDNIYDFLELVCKSHMKTFFTQMDPLCYSQLMMYMINGVRSNLMKHCVCTANCTGYLCEYIIKVSQKESNEKQMVSRTLAEYPMVITELFEVIIEVIVLEDSTFMWSLSKPLLGLIIVNEHRFEEIKRFVVAKATNNVETQGKLYEALSSLMNGVSRTMESKNKERFAKNFSSLRQVLSNLNN</sequence>
<dbReference type="SUPFAM" id="SSF48371">
    <property type="entry name" value="ARM repeat"/>
    <property type="match status" value="1"/>
</dbReference>
<gene>
    <name evidence="9" type="ORF">SteCoe_33759</name>
</gene>
<dbReference type="PANTHER" id="PTHR12596">
    <property type="entry name" value="EXPORTIN 4,7-RELATED"/>
    <property type="match status" value="1"/>
</dbReference>
<proteinExistence type="inferred from homology"/>
<dbReference type="InterPro" id="IPR057947">
    <property type="entry name" value="TPR_XPO7/RBP17"/>
</dbReference>
<evidence type="ECO:0000256" key="1">
    <source>
        <dbReference type="ARBA" id="ARBA00004123"/>
    </source>
</evidence>
<dbReference type="GO" id="GO:0005737">
    <property type="term" value="C:cytoplasm"/>
    <property type="evidence" value="ECO:0007669"/>
    <property type="project" value="UniProtKB-SubCell"/>
</dbReference>
<keyword evidence="7" id="KW-0539">Nucleus</keyword>
<dbReference type="GO" id="GO:0005049">
    <property type="term" value="F:nuclear export signal receptor activity"/>
    <property type="evidence" value="ECO:0007669"/>
    <property type="project" value="InterPro"/>
</dbReference>
<keyword evidence="5" id="KW-0963">Cytoplasm</keyword>
<evidence type="ECO:0000313" key="9">
    <source>
        <dbReference type="EMBL" id="OMJ68707.1"/>
    </source>
</evidence>
<protein>
    <recommendedName>
        <fullName evidence="8">Exportin-7/Ran-binding protein 17 TPR repeats domain-containing protein</fullName>
    </recommendedName>
</protein>
<dbReference type="GO" id="GO:0006611">
    <property type="term" value="P:protein export from nucleus"/>
    <property type="evidence" value="ECO:0007669"/>
    <property type="project" value="TreeGrafter"/>
</dbReference>
<keyword evidence="10" id="KW-1185">Reference proteome</keyword>
<reference evidence="9 10" key="1">
    <citation type="submission" date="2016-11" db="EMBL/GenBank/DDBJ databases">
        <title>The macronuclear genome of Stentor coeruleus: a giant cell with tiny introns.</title>
        <authorList>
            <person name="Slabodnick M."/>
            <person name="Ruby J.G."/>
            <person name="Reiff S.B."/>
            <person name="Swart E.C."/>
            <person name="Gosai S."/>
            <person name="Prabakaran S."/>
            <person name="Witkowska E."/>
            <person name="Larue G.E."/>
            <person name="Fisher S."/>
            <person name="Freeman R.M."/>
            <person name="Gunawardena J."/>
            <person name="Chu W."/>
            <person name="Stover N.A."/>
            <person name="Gregory B.D."/>
            <person name="Nowacki M."/>
            <person name="Derisi J."/>
            <person name="Roy S.W."/>
            <person name="Marshall W.F."/>
            <person name="Sood P."/>
        </authorList>
    </citation>
    <scope>NUCLEOTIDE SEQUENCE [LARGE SCALE GENOMIC DNA]</scope>
    <source>
        <strain evidence="9">WM001</strain>
    </source>
</reference>
<dbReference type="InterPro" id="IPR011989">
    <property type="entry name" value="ARM-like"/>
</dbReference>
<dbReference type="InterPro" id="IPR016024">
    <property type="entry name" value="ARM-type_fold"/>
</dbReference>
<dbReference type="AlphaFoldDB" id="A0A1R2AW25"/>
<feature type="domain" description="Exportin-7/Ran-binding protein 17 TPR repeats" evidence="8">
    <location>
        <begin position="415"/>
        <end position="605"/>
    </location>
</feature>
<dbReference type="PANTHER" id="PTHR12596:SF2">
    <property type="entry name" value="EXPORTIN-7 ISOFORM X1"/>
    <property type="match status" value="1"/>
</dbReference>
<evidence type="ECO:0000313" key="10">
    <source>
        <dbReference type="Proteomes" id="UP000187209"/>
    </source>
</evidence>
<dbReference type="EMBL" id="MPUH01001291">
    <property type="protein sequence ID" value="OMJ68707.1"/>
    <property type="molecule type" value="Genomic_DNA"/>
</dbReference>
<evidence type="ECO:0000256" key="6">
    <source>
        <dbReference type="ARBA" id="ARBA00022927"/>
    </source>
</evidence>
<evidence type="ECO:0000256" key="2">
    <source>
        <dbReference type="ARBA" id="ARBA00004496"/>
    </source>
</evidence>
<dbReference type="OrthoDB" id="244158at2759"/>
<evidence type="ECO:0000256" key="5">
    <source>
        <dbReference type="ARBA" id="ARBA00022490"/>
    </source>
</evidence>
<dbReference type="Gene3D" id="1.25.10.10">
    <property type="entry name" value="Leucine-rich Repeat Variant"/>
    <property type="match status" value="1"/>
</dbReference>
<comment type="similarity">
    <text evidence="3">Belongs to the exportin family.</text>
</comment>
<dbReference type="InterPro" id="IPR044189">
    <property type="entry name" value="XPO4/7-like"/>
</dbReference>
<organism evidence="9 10">
    <name type="scientific">Stentor coeruleus</name>
    <dbReference type="NCBI Taxonomy" id="5963"/>
    <lineage>
        <taxon>Eukaryota</taxon>
        <taxon>Sar</taxon>
        <taxon>Alveolata</taxon>
        <taxon>Ciliophora</taxon>
        <taxon>Postciliodesmatophora</taxon>
        <taxon>Heterotrichea</taxon>
        <taxon>Heterotrichida</taxon>
        <taxon>Stentoridae</taxon>
        <taxon>Stentor</taxon>
    </lineage>
</organism>
<evidence type="ECO:0000256" key="7">
    <source>
        <dbReference type="ARBA" id="ARBA00023242"/>
    </source>
</evidence>
<keyword evidence="6" id="KW-0653">Protein transport</keyword>
<evidence type="ECO:0000256" key="3">
    <source>
        <dbReference type="ARBA" id="ARBA00009466"/>
    </source>
</evidence>
<evidence type="ECO:0000259" key="8">
    <source>
        <dbReference type="Pfam" id="PF25795"/>
    </source>
</evidence>
<name>A0A1R2AW25_9CILI</name>
<accession>A0A1R2AW25</accession>
<evidence type="ECO:0000256" key="4">
    <source>
        <dbReference type="ARBA" id="ARBA00022448"/>
    </source>
</evidence>
<dbReference type="GO" id="GO:0005643">
    <property type="term" value="C:nuclear pore"/>
    <property type="evidence" value="ECO:0007669"/>
    <property type="project" value="TreeGrafter"/>
</dbReference>
<comment type="caution">
    <text evidence="9">The sequence shown here is derived from an EMBL/GenBank/DDBJ whole genome shotgun (WGS) entry which is preliminary data.</text>
</comment>